<comment type="caution">
    <text evidence="4">The sequence shown here is derived from an EMBL/GenBank/DDBJ whole genome shotgun (WGS) entry which is preliminary data.</text>
</comment>
<comment type="similarity">
    <text evidence="1">Belongs to the short-chain dehydrogenases/reductases (SDR) family.</text>
</comment>
<dbReference type="PANTHER" id="PTHR43477:SF1">
    <property type="entry name" value="DIHYDROANTICAPSIN 7-DEHYDROGENASE"/>
    <property type="match status" value="1"/>
</dbReference>
<evidence type="ECO:0000256" key="1">
    <source>
        <dbReference type="ARBA" id="ARBA00006484"/>
    </source>
</evidence>
<dbReference type="AlphaFoldDB" id="A0A117I4L8"/>
<dbReference type="PROSITE" id="PS00061">
    <property type="entry name" value="ADH_SHORT"/>
    <property type="match status" value="1"/>
</dbReference>
<name>A0A117I4L8_9MYCO</name>
<dbReference type="EMBL" id="BCSX01000015">
    <property type="protein sequence ID" value="GAS87137.1"/>
    <property type="molecule type" value="Genomic_DNA"/>
</dbReference>
<dbReference type="InterPro" id="IPR051122">
    <property type="entry name" value="SDR_DHRS6-like"/>
</dbReference>
<dbReference type="Proteomes" id="UP000069620">
    <property type="component" value="Unassembled WGS sequence"/>
</dbReference>
<dbReference type="InterPro" id="IPR036291">
    <property type="entry name" value="NAD(P)-bd_dom_sf"/>
</dbReference>
<dbReference type="InterPro" id="IPR057326">
    <property type="entry name" value="KR_dom"/>
</dbReference>
<dbReference type="InterPro" id="IPR002347">
    <property type="entry name" value="SDR_fam"/>
</dbReference>
<accession>A0A117I4L8</accession>
<reference evidence="5" key="2">
    <citation type="submission" date="2016-02" db="EMBL/GenBank/DDBJ databases">
        <title>Draft genome sequence of five rapidly growing Mycobacterium species.</title>
        <authorList>
            <person name="Katahira K."/>
            <person name="Gotou Y."/>
            <person name="Iida K."/>
            <person name="Ogura Y."/>
            <person name="Hayashi T."/>
        </authorList>
    </citation>
    <scope>NUCLEOTIDE SEQUENCE [LARGE SCALE GENOMIC DNA]</scope>
    <source>
        <strain evidence="5">JCM15654</strain>
    </source>
</reference>
<dbReference type="SUPFAM" id="SSF51735">
    <property type="entry name" value="NAD(P)-binding Rossmann-fold domains"/>
    <property type="match status" value="1"/>
</dbReference>
<evidence type="ECO:0000259" key="3">
    <source>
        <dbReference type="SMART" id="SM00822"/>
    </source>
</evidence>
<dbReference type="STRING" id="146020.RMCB_1233"/>
<feature type="domain" description="Ketoreductase" evidence="3">
    <location>
        <begin position="8"/>
        <end position="178"/>
    </location>
</feature>
<dbReference type="PRINTS" id="PR00080">
    <property type="entry name" value="SDRFAMILY"/>
</dbReference>
<evidence type="ECO:0000313" key="5">
    <source>
        <dbReference type="Proteomes" id="UP000069620"/>
    </source>
</evidence>
<dbReference type="SMART" id="SM00822">
    <property type="entry name" value="PKS_KR"/>
    <property type="match status" value="1"/>
</dbReference>
<gene>
    <name evidence="4" type="ORF">RMCB_1233</name>
</gene>
<protein>
    <submittedName>
        <fullName evidence="4">Short chain dehydrogenase</fullName>
    </submittedName>
</protein>
<organism evidence="4 5">
    <name type="scientific">Mycolicibacterium brisbanense</name>
    <dbReference type="NCBI Taxonomy" id="146020"/>
    <lineage>
        <taxon>Bacteria</taxon>
        <taxon>Bacillati</taxon>
        <taxon>Actinomycetota</taxon>
        <taxon>Actinomycetes</taxon>
        <taxon>Mycobacteriales</taxon>
        <taxon>Mycobacteriaceae</taxon>
        <taxon>Mycolicibacterium</taxon>
    </lineage>
</organism>
<dbReference type="RefSeq" id="WP_062828065.1">
    <property type="nucleotide sequence ID" value="NZ_BCSX01000015.1"/>
</dbReference>
<dbReference type="GO" id="GO:0016491">
    <property type="term" value="F:oxidoreductase activity"/>
    <property type="evidence" value="ECO:0007669"/>
    <property type="project" value="UniProtKB-KW"/>
</dbReference>
<dbReference type="PANTHER" id="PTHR43477">
    <property type="entry name" value="DIHYDROANTICAPSIN 7-DEHYDROGENASE"/>
    <property type="match status" value="1"/>
</dbReference>
<reference evidence="5" key="1">
    <citation type="journal article" date="2016" name="Genome Announc.">
        <title>Draft Genome Sequences of Five Rapidly Growing Mycobacterium Species, M. thermoresistibile, M. fortuitum subsp. acetamidolyticum, M. canariasense, M. brisbanense, and M. novocastrense.</title>
        <authorList>
            <person name="Katahira K."/>
            <person name="Ogura Y."/>
            <person name="Gotoh Y."/>
            <person name="Hayashi T."/>
        </authorList>
    </citation>
    <scope>NUCLEOTIDE SEQUENCE [LARGE SCALE GENOMIC DNA]</scope>
    <source>
        <strain evidence="5">JCM15654</strain>
    </source>
</reference>
<proteinExistence type="inferred from homology"/>
<dbReference type="PRINTS" id="PR00081">
    <property type="entry name" value="GDHRDH"/>
</dbReference>
<keyword evidence="5" id="KW-1185">Reference proteome</keyword>
<dbReference type="CDD" id="cd05233">
    <property type="entry name" value="SDR_c"/>
    <property type="match status" value="1"/>
</dbReference>
<dbReference type="InterPro" id="IPR020904">
    <property type="entry name" value="Sc_DH/Rdtase_CS"/>
</dbReference>
<keyword evidence="2" id="KW-0560">Oxidoreductase</keyword>
<dbReference type="FunFam" id="3.40.50.720:FF:000084">
    <property type="entry name" value="Short-chain dehydrogenase reductase"/>
    <property type="match status" value="1"/>
</dbReference>
<sequence length="252" mass="26060">MGTLLSGKTVIVTGAARGIGLATAHHLHEEGAQVVATVRSPEHLPQLKVDDDRLIGRVVDVTDEQQVKDLVAFTVDTSGKLDGIVNNAGILIPGTILDASVEDFQKTFDVNVKGVFLGSKYAIPELLKAGGGSIVNFGSINSIGAEKLLTTYTASKGAVLTLTKAIALDFGAQGIRANTVCPGFVDTPLNVPHYEALGGREALEAGLPDFQPIGRAIEPIEIAHSVAFLLSDHSTAITGTAFVVDGGVLAGA</sequence>
<dbReference type="OrthoDB" id="7064009at2"/>
<dbReference type="Gene3D" id="3.40.50.720">
    <property type="entry name" value="NAD(P)-binding Rossmann-like Domain"/>
    <property type="match status" value="1"/>
</dbReference>
<evidence type="ECO:0000256" key="2">
    <source>
        <dbReference type="ARBA" id="ARBA00023002"/>
    </source>
</evidence>
<evidence type="ECO:0000313" key="4">
    <source>
        <dbReference type="EMBL" id="GAS87137.1"/>
    </source>
</evidence>
<dbReference type="Pfam" id="PF13561">
    <property type="entry name" value="adh_short_C2"/>
    <property type="match status" value="1"/>
</dbReference>